<evidence type="ECO:0000256" key="2">
    <source>
        <dbReference type="ARBA" id="ARBA00022670"/>
    </source>
</evidence>
<comment type="subunit">
    <text evidence="4">The 26S proteasome consists of a 20S proteasome core and two 19S regulatory subunits. The 20S proteasome core is composed of 28 subunits that are arranged in four stacked rings, resulting in a barrel-shaped structure. The two end rings are each formed by seven alpha subunits, and the two central rings are each formed by seven beta subunits. The catalytic chamber with the active sites is on the inside of the barrel.</text>
</comment>
<reference evidence="5 6" key="1">
    <citation type="journal article" date="2022" name="Allergy">
        <title>Genome assembly and annotation of Periplaneta americana reveal a comprehensive cockroach allergen profile.</title>
        <authorList>
            <person name="Wang L."/>
            <person name="Xiong Q."/>
            <person name="Saelim N."/>
            <person name="Wang L."/>
            <person name="Nong W."/>
            <person name="Wan A.T."/>
            <person name="Shi M."/>
            <person name="Liu X."/>
            <person name="Cao Q."/>
            <person name="Hui J.H.L."/>
            <person name="Sookrung N."/>
            <person name="Leung T.F."/>
            <person name="Tungtrongchitr A."/>
            <person name="Tsui S.K.W."/>
        </authorList>
    </citation>
    <scope>NUCLEOTIDE SEQUENCE [LARGE SCALE GENOMIC DNA]</scope>
    <source>
        <strain evidence="5">PWHHKU_190912</strain>
    </source>
</reference>
<name>A0ABQ8SJS8_PERAM</name>
<comment type="caution">
    <text evidence="5">The sequence shown here is derived from an EMBL/GenBank/DDBJ whole genome shotgun (WGS) entry which is preliminary data.</text>
</comment>
<evidence type="ECO:0000256" key="4">
    <source>
        <dbReference type="ARBA" id="ARBA00026071"/>
    </source>
</evidence>
<dbReference type="SUPFAM" id="SSF56235">
    <property type="entry name" value="N-terminal nucleophile aminohydrolases (Ntn hydrolases)"/>
    <property type="match status" value="1"/>
</dbReference>
<dbReference type="InterPro" id="IPR029055">
    <property type="entry name" value="Ntn_hydrolases_N"/>
</dbReference>
<proteinExistence type="predicted"/>
<evidence type="ECO:0000313" key="5">
    <source>
        <dbReference type="EMBL" id="KAJ4434413.1"/>
    </source>
</evidence>
<evidence type="ECO:0000256" key="3">
    <source>
        <dbReference type="ARBA" id="ARBA00022801"/>
    </source>
</evidence>
<sequence>MACIDVVLGAKFHGGSMVPDWLSAEHSTGTTIIAAEYDGGVIIGADSRATTGAYISNRVSDKLTKITDHIYCCRSGSMADTQAIAEIVGYHYTICSLISLEI</sequence>
<keyword evidence="3" id="KW-0378">Hydrolase</keyword>
<keyword evidence="1" id="KW-0963">Cytoplasm</keyword>
<dbReference type="EMBL" id="JAJSOF020000025">
    <property type="protein sequence ID" value="KAJ4434413.1"/>
    <property type="molecule type" value="Genomic_DNA"/>
</dbReference>
<dbReference type="InterPro" id="IPR001353">
    <property type="entry name" value="Proteasome_sua/b"/>
</dbReference>
<accession>A0ABQ8SJS8</accession>
<dbReference type="InterPro" id="IPR023333">
    <property type="entry name" value="Proteasome_suB-type"/>
</dbReference>
<keyword evidence="6" id="KW-1185">Reference proteome</keyword>
<dbReference type="PANTHER" id="PTHR32194:SF0">
    <property type="entry name" value="ATP-DEPENDENT PROTEASE SUBUNIT HSLV"/>
    <property type="match status" value="1"/>
</dbReference>
<protein>
    <recommendedName>
        <fullName evidence="7">Proteasome endopeptidase complex</fullName>
    </recommendedName>
</protein>
<dbReference type="Pfam" id="PF00227">
    <property type="entry name" value="Proteasome"/>
    <property type="match status" value="1"/>
</dbReference>
<gene>
    <name evidence="5" type="ORF">ANN_22974</name>
</gene>
<dbReference type="Proteomes" id="UP001148838">
    <property type="component" value="Unassembled WGS sequence"/>
</dbReference>
<keyword evidence="2" id="KW-0645">Protease</keyword>
<organism evidence="5 6">
    <name type="scientific">Periplaneta americana</name>
    <name type="common">American cockroach</name>
    <name type="synonym">Blatta americana</name>
    <dbReference type="NCBI Taxonomy" id="6978"/>
    <lineage>
        <taxon>Eukaryota</taxon>
        <taxon>Metazoa</taxon>
        <taxon>Ecdysozoa</taxon>
        <taxon>Arthropoda</taxon>
        <taxon>Hexapoda</taxon>
        <taxon>Insecta</taxon>
        <taxon>Pterygota</taxon>
        <taxon>Neoptera</taxon>
        <taxon>Polyneoptera</taxon>
        <taxon>Dictyoptera</taxon>
        <taxon>Blattodea</taxon>
        <taxon>Blattoidea</taxon>
        <taxon>Blattidae</taxon>
        <taxon>Blattinae</taxon>
        <taxon>Periplaneta</taxon>
    </lineage>
</organism>
<dbReference type="Gene3D" id="3.60.20.10">
    <property type="entry name" value="Glutamine Phosphoribosylpyrophosphate, subunit 1, domain 1"/>
    <property type="match status" value="1"/>
</dbReference>
<evidence type="ECO:0000313" key="6">
    <source>
        <dbReference type="Proteomes" id="UP001148838"/>
    </source>
</evidence>
<evidence type="ECO:0000256" key="1">
    <source>
        <dbReference type="ARBA" id="ARBA00022490"/>
    </source>
</evidence>
<evidence type="ECO:0008006" key="7">
    <source>
        <dbReference type="Google" id="ProtNLM"/>
    </source>
</evidence>
<dbReference type="PANTHER" id="PTHR32194">
    <property type="entry name" value="METALLOPROTEASE TLDD"/>
    <property type="match status" value="1"/>
</dbReference>